<dbReference type="Gene3D" id="3.40.50.300">
    <property type="entry name" value="P-loop containing nucleotide triphosphate hydrolases"/>
    <property type="match status" value="1"/>
</dbReference>
<keyword evidence="1" id="KW-0677">Repeat</keyword>
<dbReference type="VEuPathDB" id="FungiDB:F4678DRAFT_389062"/>
<accession>A0A9W8N8T3</accession>
<comment type="caution">
    <text evidence="6">The sequence shown here is derived from an EMBL/GenBank/DDBJ whole genome shotgun (WGS) entry which is preliminary data.</text>
</comment>
<dbReference type="VEuPathDB" id="FungiDB:F4678DRAFT_465420"/>
<dbReference type="SUPFAM" id="SSF52540">
    <property type="entry name" value="P-loop containing nucleoside triphosphate hydrolases"/>
    <property type="match status" value="1"/>
</dbReference>
<feature type="repeat" description="ANK" evidence="3">
    <location>
        <begin position="887"/>
        <end position="919"/>
    </location>
</feature>
<evidence type="ECO:0000256" key="3">
    <source>
        <dbReference type="PROSITE-ProRule" id="PRU00023"/>
    </source>
</evidence>
<dbReference type="SUPFAM" id="SSF48403">
    <property type="entry name" value="Ankyrin repeat"/>
    <property type="match status" value="1"/>
</dbReference>
<feature type="repeat" description="ANK" evidence="3">
    <location>
        <begin position="920"/>
        <end position="942"/>
    </location>
</feature>
<keyword evidence="7" id="KW-1185">Reference proteome</keyword>
<dbReference type="PANTHER" id="PTHR24198:SF165">
    <property type="entry name" value="ANKYRIN REPEAT-CONTAINING PROTEIN-RELATED"/>
    <property type="match status" value="1"/>
</dbReference>
<keyword evidence="2 3" id="KW-0040">ANK repeat</keyword>
<dbReference type="Gene3D" id="1.25.40.20">
    <property type="entry name" value="Ankyrin repeat-containing domain"/>
    <property type="match status" value="1"/>
</dbReference>
<proteinExistence type="predicted"/>
<feature type="region of interest" description="Disordered" evidence="4">
    <location>
        <begin position="20"/>
        <end position="44"/>
    </location>
</feature>
<feature type="repeat" description="ANK" evidence="3">
    <location>
        <begin position="854"/>
        <end position="886"/>
    </location>
</feature>
<evidence type="ECO:0000313" key="6">
    <source>
        <dbReference type="EMBL" id="KAJ3563062.1"/>
    </source>
</evidence>
<dbReference type="EMBL" id="JANPWZ010001811">
    <property type="protein sequence ID" value="KAJ3563062.1"/>
    <property type="molecule type" value="Genomic_DNA"/>
</dbReference>
<dbReference type="InterPro" id="IPR027417">
    <property type="entry name" value="P-loop_NTPase"/>
</dbReference>
<protein>
    <recommendedName>
        <fullName evidence="5">NACHT domain-containing protein</fullName>
    </recommendedName>
</protein>
<dbReference type="Proteomes" id="UP001148614">
    <property type="component" value="Unassembled WGS sequence"/>
</dbReference>
<reference evidence="6" key="1">
    <citation type="submission" date="2022-07" db="EMBL/GenBank/DDBJ databases">
        <title>Genome Sequence of Xylaria arbuscula.</title>
        <authorList>
            <person name="Buettner E."/>
        </authorList>
    </citation>
    <scope>NUCLEOTIDE SEQUENCE</scope>
    <source>
        <strain evidence="6">VT107</strain>
    </source>
</reference>
<gene>
    <name evidence="6" type="ORF">NPX13_g8334</name>
</gene>
<dbReference type="InterPro" id="IPR036770">
    <property type="entry name" value="Ankyrin_rpt-contain_sf"/>
</dbReference>
<feature type="region of interest" description="Disordered" evidence="4">
    <location>
        <begin position="620"/>
        <end position="644"/>
    </location>
</feature>
<dbReference type="SMART" id="SM00248">
    <property type="entry name" value="ANK"/>
    <property type="match status" value="9"/>
</dbReference>
<dbReference type="AlphaFoldDB" id="A0A9W8N8T3"/>
<feature type="repeat" description="ANK" evidence="3">
    <location>
        <begin position="961"/>
        <end position="993"/>
    </location>
</feature>
<dbReference type="PANTHER" id="PTHR24198">
    <property type="entry name" value="ANKYRIN REPEAT AND PROTEIN KINASE DOMAIN-CONTAINING PROTEIN"/>
    <property type="match status" value="1"/>
</dbReference>
<evidence type="ECO:0000256" key="4">
    <source>
        <dbReference type="SAM" id="MobiDB-lite"/>
    </source>
</evidence>
<name>A0A9W8N8T3_9PEZI</name>
<dbReference type="InterPro" id="IPR056884">
    <property type="entry name" value="NPHP3-like_N"/>
</dbReference>
<dbReference type="InterPro" id="IPR007111">
    <property type="entry name" value="NACHT_NTPase"/>
</dbReference>
<dbReference type="PROSITE" id="PS50088">
    <property type="entry name" value="ANK_REPEAT"/>
    <property type="match status" value="4"/>
</dbReference>
<evidence type="ECO:0000259" key="5">
    <source>
        <dbReference type="PROSITE" id="PS50837"/>
    </source>
</evidence>
<sequence length="1147" mass="129687">MQSGTPGSFRGLRERPYRFGEQLTLSSEQSPGNPTLKPDPEYKMPNELPNTLLPQATELFHQILSKTRLKSSGDWVFKLPVYQQWREAAVDPLKRVEGGENCLWLQGNVGAGKTMLMSTIIDQLQSEATSGLNHDDKVIYYYFERSGGQSPYQAVRTLLRQMCDGKDIPLPRFLAEEGYRGSYITQNTGNEMNNKGVYLANLVSDLLTTQSWFKRVYICLDGLEECDDIFTWMTILFRLRAVPQTRLAITARPEMIERFTELGMVHKERVIQLEDHNGPDIRRYLHAFLDSQKYSYLSDIVGKEGRTRFIDKITEKSRMNFLSVVAQATHTSHLTSLAEITDDLDKTPHELPEVMDLIISQLDHQSPERSRLARNVFHWLSVARRPLTVRELQQTVSSGSSAMIDDPNRLPAPSLIISVCLGFVQIDCEKDRIFTIPSALPFYFYQFGHEFAEQANQYAATSCQALIESNTLSHGPFTSQNQYDEMELTLPFGDYVSQNWGVHLEDAGDEDITNRILENDSLLETLSQLLHVSSDRETSCPRRFDSYSIGFGRHHFAAYFGLTAAFDKWTTQEDWNVPRDSWNRGPFHVGFCSPGLQERHTLLHLLFDYPEFAYELLTGSEPVDSQPNDDSRSEYDSHGDNHEKPLRYESMTRLPWTWRIMIKDHHFNGCEHTTLGKNFRRLYDLTKKELEEVGKDGKGPLHHFVVHWNEGTFLTLLNCLTEKQVSKSTGSSDSNTSSSSDTIKNNVKSQLMEAHDFGQTLLDYTFEKGILFGCLVLGFIDLSPQELKRSIVIAAFCNHTVLVKQLYGEIRQSHRMGEDFGVGQTVIEASKHGNADVIRWLFAMGVDLNIQDDEGMSLLHHAAYGGHVDTFQFLLLEGVDPNQLDKTGRSPLYCACESGSDTIVTLLSEKGVSPNRPNAEGQTQLHLAAQKNDVDVMRRLLDVDRPFTELWWADLETEGSGTQSPLHIAARKGHDAIVKLLVKHGFATDRYDTDSRRPLSYASEGGHLEIVKTLLTSHMFARVDGVDRYGRTALSHAADWGYTNVVAALLGLGCADPNIQDFTGKTATMYAAKSGHIDTVVVLTMLTKRSYDVWAAARTEFREDSEGRSAMFYLEQRNDEESSHLIQYLTTTDQATKDNPPTGNSSS</sequence>
<dbReference type="Pfam" id="PF24883">
    <property type="entry name" value="NPHP3_N"/>
    <property type="match status" value="1"/>
</dbReference>
<evidence type="ECO:0000256" key="1">
    <source>
        <dbReference type="ARBA" id="ARBA00022737"/>
    </source>
</evidence>
<dbReference type="PROSITE" id="PS50297">
    <property type="entry name" value="ANK_REP_REGION"/>
    <property type="match status" value="4"/>
</dbReference>
<organism evidence="6 7">
    <name type="scientific">Xylaria arbuscula</name>
    <dbReference type="NCBI Taxonomy" id="114810"/>
    <lineage>
        <taxon>Eukaryota</taxon>
        <taxon>Fungi</taxon>
        <taxon>Dikarya</taxon>
        <taxon>Ascomycota</taxon>
        <taxon>Pezizomycotina</taxon>
        <taxon>Sordariomycetes</taxon>
        <taxon>Xylariomycetidae</taxon>
        <taxon>Xylariales</taxon>
        <taxon>Xylariaceae</taxon>
        <taxon>Xylaria</taxon>
    </lineage>
</organism>
<evidence type="ECO:0000313" key="7">
    <source>
        <dbReference type="Proteomes" id="UP001148614"/>
    </source>
</evidence>
<feature type="compositionally biased region" description="Basic and acidic residues" evidence="4">
    <location>
        <begin position="629"/>
        <end position="644"/>
    </location>
</feature>
<dbReference type="PROSITE" id="PS50837">
    <property type="entry name" value="NACHT"/>
    <property type="match status" value="1"/>
</dbReference>
<feature type="domain" description="NACHT" evidence="5">
    <location>
        <begin position="101"/>
        <end position="253"/>
    </location>
</feature>
<evidence type="ECO:0000256" key="2">
    <source>
        <dbReference type="ARBA" id="ARBA00023043"/>
    </source>
</evidence>
<feature type="compositionally biased region" description="Polar residues" evidence="4">
    <location>
        <begin position="23"/>
        <end position="33"/>
    </location>
</feature>
<dbReference type="Pfam" id="PF12796">
    <property type="entry name" value="Ank_2"/>
    <property type="match status" value="2"/>
</dbReference>
<dbReference type="InterPro" id="IPR002110">
    <property type="entry name" value="Ankyrin_rpt"/>
</dbReference>